<proteinExistence type="predicted"/>
<evidence type="ECO:0000313" key="2">
    <source>
        <dbReference type="Proteomes" id="UP001163324"/>
    </source>
</evidence>
<dbReference type="Proteomes" id="UP001163324">
    <property type="component" value="Chromosome 1"/>
</dbReference>
<comment type="caution">
    <text evidence="1">The sequence shown here is derived from an EMBL/GenBank/DDBJ whole genome shotgun (WGS) entry which is preliminary data.</text>
</comment>
<gene>
    <name evidence="1" type="ORF">N3K66_000826</name>
</gene>
<reference evidence="1" key="1">
    <citation type="submission" date="2022-10" db="EMBL/GenBank/DDBJ databases">
        <title>Complete Genome of Trichothecium roseum strain YXFP-22015, a Plant Pathogen Isolated from Citrus.</title>
        <authorList>
            <person name="Wang Y."/>
            <person name="Zhu L."/>
        </authorList>
    </citation>
    <scope>NUCLEOTIDE SEQUENCE</scope>
    <source>
        <strain evidence="1">YXFP-22015</strain>
    </source>
</reference>
<keyword evidence="2" id="KW-1185">Reference proteome</keyword>
<dbReference type="EMBL" id="CM047940">
    <property type="protein sequence ID" value="KAI9904297.1"/>
    <property type="molecule type" value="Genomic_DNA"/>
</dbReference>
<protein>
    <submittedName>
        <fullName evidence="1">Uncharacterized protein</fullName>
    </submittedName>
</protein>
<sequence>MATPAPPNAGQTVLNDLVPHYGFNQPLANWPIWPLCGYGLRYVNDDDPFQPGRMGQLLVGKDKDAAGDAYFMAMKKRRDERFGVTIRDNLVQSSFEEHLRMAKDLHSKTNALKIHPPPGQAGQILDLMFAPGGLLYHALRVNKDIKTRGLAYTLPESQGGQRDFLGSSTDGKVIKRFADITTLQGGELEDFPLKIPTPEWKSLSKDQSGNHQYDLVICDGYALPAQANKPGRLGRERHRLLATQMCLAIQYVRQGGTIIMTMRRVEDWDCLSVFKSLRRYSTMTFYKPTNCHTELSMFYLVAKNVRFKQGDREHELRNWGGLYRGAMVPPEDEAFWFAALSRHNSHQAVVAKKCHKEIRVLAKEVWKTQLDAMDIYTH</sequence>
<name>A0ACC0VEI9_9HYPO</name>
<accession>A0ACC0VEI9</accession>
<evidence type="ECO:0000313" key="1">
    <source>
        <dbReference type="EMBL" id="KAI9904297.1"/>
    </source>
</evidence>
<organism evidence="1 2">
    <name type="scientific">Trichothecium roseum</name>
    <dbReference type="NCBI Taxonomy" id="47278"/>
    <lineage>
        <taxon>Eukaryota</taxon>
        <taxon>Fungi</taxon>
        <taxon>Dikarya</taxon>
        <taxon>Ascomycota</taxon>
        <taxon>Pezizomycotina</taxon>
        <taxon>Sordariomycetes</taxon>
        <taxon>Hypocreomycetidae</taxon>
        <taxon>Hypocreales</taxon>
        <taxon>Hypocreales incertae sedis</taxon>
        <taxon>Trichothecium</taxon>
    </lineage>
</organism>